<comment type="caution">
    <text evidence="1">The sequence shown here is derived from an EMBL/GenBank/DDBJ whole genome shotgun (WGS) entry which is preliminary data.</text>
</comment>
<sequence>MPALGKRPDRVLKIEELRSQVRTFVKQFAASDPIISYDYPLGLGFFKAIVGDIPAGYDTKALEENPPKASSTNIF</sequence>
<name>A0A2G8SZG3_9BURK</name>
<evidence type="ECO:0000313" key="1">
    <source>
        <dbReference type="EMBL" id="PIL39180.1"/>
    </source>
</evidence>
<keyword evidence="2" id="KW-1185">Reference proteome</keyword>
<proteinExistence type="predicted"/>
<organism evidence="1 2">
    <name type="scientific">Massilia psychrophila</name>
    <dbReference type="NCBI Taxonomy" id="1603353"/>
    <lineage>
        <taxon>Bacteria</taxon>
        <taxon>Pseudomonadati</taxon>
        <taxon>Pseudomonadota</taxon>
        <taxon>Betaproteobacteria</taxon>
        <taxon>Burkholderiales</taxon>
        <taxon>Oxalobacteraceae</taxon>
        <taxon>Telluria group</taxon>
        <taxon>Massilia</taxon>
    </lineage>
</organism>
<reference evidence="1 2" key="1">
    <citation type="submission" date="2017-10" db="EMBL/GenBank/DDBJ databases">
        <title>Massilia psychrophilum sp. nov., a novel purple-pigmented bacterium isolated from Tianshan glacier, Xinjiang Municipality, China.</title>
        <authorList>
            <person name="Wang H."/>
        </authorList>
    </citation>
    <scope>NUCLEOTIDE SEQUENCE [LARGE SCALE GENOMIC DNA]</scope>
    <source>
        <strain evidence="1 2">JCM 30813</strain>
    </source>
</reference>
<accession>A0A2G8SZG3</accession>
<dbReference type="AlphaFoldDB" id="A0A2G8SZG3"/>
<evidence type="ECO:0000313" key="2">
    <source>
        <dbReference type="Proteomes" id="UP000228593"/>
    </source>
</evidence>
<protein>
    <submittedName>
        <fullName evidence="1">Uncharacterized protein</fullName>
    </submittedName>
</protein>
<gene>
    <name evidence="1" type="ORF">CR103_13905</name>
</gene>
<dbReference type="Proteomes" id="UP000228593">
    <property type="component" value="Unassembled WGS sequence"/>
</dbReference>
<dbReference type="EMBL" id="PDOB01000022">
    <property type="protein sequence ID" value="PIL39180.1"/>
    <property type="molecule type" value="Genomic_DNA"/>
</dbReference>